<dbReference type="AlphaFoldDB" id="A0A8X6KV07"/>
<evidence type="ECO:0000256" key="2">
    <source>
        <dbReference type="SAM" id="Phobius"/>
    </source>
</evidence>
<feature type="region of interest" description="Disordered" evidence="1">
    <location>
        <begin position="1"/>
        <end position="23"/>
    </location>
</feature>
<gene>
    <name evidence="4" type="primary">tut1_0</name>
    <name evidence="4" type="ORF">TNCT_421481</name>
</gene>
<dbReference type="PANTHER" id="PTHR12271:SF127">
    <property type="entry name" value="SPECKLE TARGETED PIP5K1A-REGULATED POLY(A) POLYMERASE"/>
    <property type="match status" value="1"/>
</dbReference>
<dbReference type="EMBL" id="BMAO01002801">
    <property type="protein sequence ID" value="GFQ83388.1"/>
    <property type="molecule type" value="Genomic_DNA"/>
</dbReference>
<protein>
    <submittedName>
        <fullName evidence="4">Speckle targeted PIP5K1A-regulated poly(A) polymerase</fullName>
    </submittedName>
</protein>
<dbReference type="InterPro" id="IPR054708">
    <property type="entry name" value="MTPAP-like_central"/>
</dbReference>
<organism evidence="4 5">
    <name type="scientific">Trichonephila clavata</name>
    <name type="common">Joro spider</name>
    <name type="synonym">Nephila clavata</name>
    <dbReference type="NCBI Taxonomy" id="2740835"/>
    <lineage>
        <taxon>Eukaryota</taxon>
        <taxon>Metazoa</taxon>
        <taxon>Ecdysozoa</taxon>
        <taxon>Arthropoda</taxon>
        <taxon>Chelicerata</taxon>
        <taxon>Arachnida</taxon>
        <taxon>Araneae</taxon>
        <taxon>Araneomorphae</taxon>
        <taxon>Entelegynae</taxon>
        <taxon>Araneoidea</taxon>
        <taxon>Nephilidae</taxon>
        <taxon>Trichonephila</taxon>
    </lineage>
</organism>
<dbReference type="SUPFAM" id="SSF81631">
    <property type="entry name" value="PAP/OAS1 substrate-binding domain"/>
    <property type="match status" value="1"/>
</dbReference>
<evidence type="ECO:0000313" key="4">
    <source>
        <dbReference type="EMBL" id="GFQ83388.1"/>
    </source>
</evidence>
<dbReference type="PANTHER" id="PTHR12271">
    <property type="entry name" value="POLY A POLYMERASE CID PAP -RELATED"/>
    <property type="match status" value="1"/>
</dbReference>
<evidence type="ECO:0000313" key="5">
    <source>
        <dbReference type="Proteomes" id="UP000887116"/>
    </source>
</evidence>
<keyword evidence="5" id="KW-1185">Reference proteome</keyword>
<dbReference type="SUPFAM" id="SSF81301">
    <property type="entry name" value="Nucleotidyltransferase"/>
    <property type="match status" value="1"/>
</dbReference>
<dbReference type="Gene3D" id="1.10.1410.10">
    <property type="match status" value="1"/>
</dbReference>
<comment type="caution">
    <text evidence="4">The sequence shown here is derived from an EMBL/GenBank/DDBJ whole genome shotgun (WGS) entry which is preliminary data.</text>
</comment>
<feature type="domain" description="Poly(A) RNA polymerase mitochondrial-like central palm" evidence="3">
    <location>
        <begin position="34"/>
        <end position="100"/>
    </location>
</feature>
<proteinExistence type="predicted"/>
<evidence type="ECO:0000259" key="3">
    <source>
        <dbReference type="Pfam" id="PF22600"/>
    </source>
</evidence>
<accession>A0A8X6KV07</accession>
<dbReference type="GO" id="GO:0031123">
    <property type="term" value="P:RNA 3'-end processing"/>
    <property type="evidence" value="ECO:0007669"/>
    <property type="project" value="TreeGrafter"/>
</dbReference>
<dbReference type="OrthoDB" id="407432at2759"/>
<reference evidence="4" key="1">
    <citation type="submission" date="2020-07" db="EMBL/GenBank/DDBJ databases">
        <title>Multicomponent nature underlies the extraordinary mechanical properties of spider dragline silk.</title>
        <authorList>
            <person name="Kono N."/>
            <person name="Nakamura H."/>
            <person name="Mori M."/>
            <person name="Yoshida Y."/>
            <person name="Ohtoshi R."/>
            <person name="Malay A.D."/>
            <person name="Moran D.A.P."/>
            <person name="Tomita M."/>
            <person name="Numata K."/>
            <person name="Arakawa K."/>
        </authorList>
    </citation>
    <scope>NUCLEOTIDE SEQUENCE</scope>
</reference>
<dbReference type="InterPro" id="IPR043519">
    <property type="entry name" value="NT_sf"/>
</dbReference>
<dbReference type="Proteomes" id="UP000887116">
    <property type="component" value="Unassembled WGS sequence"/>
</dbReference>
<sequence>MMIKSLTRDISDKDDPLPPRNDVRRDSILREKLKHMSREKQLRFILRVLRSDKGHVRFATFIAARCPIVKFNIIFINDEVSCDMSFDHRLALCNTKLLSFLGSIDTRVRPLMIILRFWAKCLNLISVGKLSSYCFTLLVIFFLQNIENPILPSLNFLMKDAKSVIVDGHEVGFTCDLSKVPETKNNKGEGMLTYLFFFFGIF</sequence>
<keyword evidence="2" id="KW-1133">Transmembrane helix</keyword>
<dbReference type="Pfam" id="PF22600">
    <property type="entry name" value="MTPAP-like_central"/>
    <property type="match status" value="1"/>
</dbReference>
<evidence type="ECO:0000256" key="1">
    <source>
        <dbReference type="SAM" id="MobiDB-lite"/>
    </source>
</evidence>
<dbReference type="GO" id="GO:1990817">
    <property type="term" value="F:poly(A) RNA polymerase activity"/>
    <property type="evidence" value="ECO:0007669"/>
    <property type="project" value="TreeGrafter"/>
</dbReference>
<keyword evidence="2" id="KW-0812">Transmembrane</keyword>
<name>A0A8X6KV07_TRICU</name>
<keyword evidence="2" id="KW-0472">Membrane</keyword>
<feature type="transmembrane region" description="Helical" evidence="2">
    <location>
        <begin position="117"/>
        <end position="143"/>
    </location>
</feature>